<comment type="caution">
    <text evidence="2">The sequence shown here is derived from an EMBL/GenBank/DDBJ whole genome shotgun (WGS) entry which is preliminary data.</text>
</comment>
<gene>
    <name evidence="2" type="ORF">GMARGA_LOCUS41105</name>
</gene>
<evidence type="ECO:0000313" key="3">
    <source>
        <dbReference type="Proteomes" id="UP000789901"/>
    </source>
</evidence>
<protein>
    <submittedName>
        <fullName evidence="2">26522_t:CDS:1</fullName>
    </submittedName>
</protein>
<dbReference type="InterPro" id="IPR012337">
    <property type="entry name" value="RNaseH-like_sf"/>
</dbReference>
<evidence type="ECO:0000259" key="1">
    <source>
        <dbReference type="Pfam" id="PF05699"/>
    </source>
</evidence>
<name>A0ABN7XE47_GIGMA</name>
<dbReference type="Pfam" id="PF05699">
    <property type="entry name" value="Dimer_Tnp_hAT"/>
    <property type="match status" value="1"/>
</dbReference>
<dbReference type="EMBL" id="CAJVQB010110182">
    <property type="protein sequence ID" value="CAG8852183.1"/>
    <property type="molecule type" value="Genomic_DNA"/>
</dbReference>
<accession>A0ABN7XE47</accession>
<proteinExistence type="predicted"/>
<evidence type="ECO:0000313" key="2">
    <source>
        <dbReference type="EMBL" id="CAG8852183.1"/>
    </source>
</evidence>
<sequence length="125" mass="14422">ATLLEIGGYSESKAKQYINNIRQKILLYETKRIAKKCRINTLEYELDLYEREPLENFENENNNIETNTENNGLLCWKLLLNRFPILGQMACDILSMQPSSVASERAFSRAGFNVTNDRANLNENT</sequence>
<organism evidence="2 3">
    <name type="scientific">Gigaspora margarita</name>
    <dbReference type="NCBI Taxonomy" id="4874"/>
    <lineage>
        <taxon>Eukaryota</taxon>
        <taxon>Fungi</taxon>
        <taxon>Fungi incertae sedis</taxon>
        <taxon>Mucoromycota</taxon>
        <taxon>Glomeromycotina</taxon>
        <taxon>Glomeromycetes</taxon>
        <taxon>Diversisporales</taxon>
        <taxon>Gigasporaceae</taxon>
        <taxon>Gigaspora</taxon>
    </lineage>
</organism>
<dbReference type="InterPro" id="IPR008906">
    <property type="entry name" value="HATC_C_dom"/>
</dbReference>
<feature type="domain" description="HAT C-terminal dimerisation" evidence="1">
    <location>
        <begin position="55"/>
        <end position="120"/>
    </location>
</feature>
<dbReference type="Proteomes" id="UP000789901">
    <property type="component" value="Unassembled WGS sequence"/>
</dbReference>
<feature type="non-terminal residue" evidence="2">
    <location>
        <position position="125"/>
    </location>
</feature>
<keyword evidence="3" id="KW-1185">Reference proteome</keyword>
<reference evidence="2 3" key="1">
    <citation type="submission" date="2021-06" db="EMBL/GenBank/DDBJ databases">
        <authorList>
            <person name="Kallberg Y."/>
            <person name="Tangrot J."/>
            <person name="Rosling A."/>
        </authorList>
    </citation>
    <scope>NUCLEOTIDE SEQUENCE [LARGE SCALE GENOMIC DNA]</scope>
    <source>
        <strain evidence="2 3">120-4 pot B 10/14</strain>
    </source>
</reference>
<dbReference type="SUPFAM" id="SSF53098">
    <property type="entry name" value="Ribonuclease H-like"/>
    <property type="match status" value="1"/>
</dbReference>
<feature type="non-terminal residue" evidence="2">
    <location>
        <position position="1"/>
    </location>
</feature>